<keyword evidence="3 5" id="KW-1133">Transmembrane helix</keyword>
<comment type="subcellular location">
    <subcellularLocation>
        <location evidence="1">Membrane</location>
        <topology evidence="1">Multi-pass membrane protein</topology>
    </subcellularLocation>
</comment>
<evidence type="ECO:0000313" key="7">
    <source>
        <dbReference type="Proteomes" id="UP001176961"/>
    </source>
</evidence>
<accession>A0AA36HDT0</accession>
<name>A0AA36HDT0_CYLNA</name>
<evidence type="ECO:0008006" key="8">
    <source>
        <dbReference type="Google" id="ProtNLM"/>
    </source>
</evidence>
<dbReference type="InterPro" id="IPR008952">
    <property type="entry name" value="Tetraspanin_EC2_sf"/>
</dbReference>
<dbReference type="Gene3D" id="1.10.1450.10">
    <property type="entry name" value="Tetraspanin"/>
    <property type="match status" value="1"/>
</dbReference>
<dbReference type="Pfam" id="PF00335">
    <property type="entry name" value="Tetraspanin"/>
    <property type="match status" value="1"/>
</dbReference>
<organism evidence="6 7">
    <name type="scientific">Cylicocyclus nassatus</name>
    <name type="common">Nematode worm</name>
    <dbReference type="NCBI Taxonomy" id="53992"/>
    <lineage>
        <taxon>Eukaryota</taxon>
        <taxon>Metazoa</taxon>
        <taxon>Ecdysozoa</taxon>
        <taxon>Nematoda</taxon>
        <taxon>Chromadorea</taxon>
        <taxon>Rhabditida</taxon>
        <taxon>Rhabditina</taxon>
        <taxon>Rhabditomorpha</taxon>
        <taxon>Strongyloidea</taxon>
        <taxon>Strongylidae</taxon>
        <taxon>Cylicocyclus</taxon>
    </lineage>
</organism>
<feature type="transmembrane region" description="Helical" evidence="5">
    <location>
        <begin position="234"/>
        <end position="267"/>
    </location>
</feature>
<dbReference type="PANTHER" id="PTHR19282">
    <property type="entry name" value="TETRASPANIN"/>
    <property type="match status" value="1"/>
</dbReference>
<evidence type="ECO:0000256" key="4">
    <source>
        <dbReference type="ARBA" id="ARBA00023136"/>
    </source>
</evidence>
<feature type="transmembrane region" description="Helical" evidence="5">
    <location>
        <begin position="99"/>
        <end position="127"/>
    </location>
</feature>
<keyword evidence="2 5" id="KW-0812">Transmembrane</keyword>
<dbReference type="AlphaFoldDB" id="A0AA36HDT0"/>
<dbReference type="SUPFAM" id="SSF48652">
    <property type="entry name" value="Tetraspanin"/>
    <property type="match status" value="1"/>
</dbReference>
<evidence type="ECO:0000313" key="6">
    <source>
        <dbReference type="EMBL" id="CAJ0608822.1"/>
    </source>
</evidence>
<protein>
    <recommendedName>
        <fullName evidence="8">Tetraspanin</fullName>
    </recommendedName>
</protein>
<evidence type="ECO:0000256" key="2">
    <source>
        <dbReference type="ARBA" id="ARBA00022692"/>
    </source>
</evidence>
<dbReference type="GO" id="GO:0005886">
    <property type="term" value="C:plasma membrane"/>
    <property type="evidence" value="ECO:0007669"/>
    <property type="project" value="TreeGrafter"/>
</dbReference>
<feature type="transmembrane region" description="Helical" evidence="5">
    <location>
        <begin position="139"/>
        <end position="162"/>
    </location>
</feature>
<dbReference type="CDD" id="cd03127">
    <property type="entry name" value="tetraspanin_LEL"/>
    <property type="match status" value="1"/>
</dbReference>
<keyword evidence="4 5" id="KW-0472">Membrane</keyword>
<dbReference type="Proteomes" id="UP001176961">
    <property type="component" value="Unassembled WGS sequence"/>
</dbReference>
<gene>
    <name evidence="6" type="ORF">CYNAS_LOCUS20805</name>
</gene>
<evidence type="ECO:0000256" key="5">
    <source>
        <dbReference type="SAM" id="Phobius"/>
    </source>
</evidence>
<dbReference type="EMBL" id="CATQJL010000326">
    <property type="protein sequence ID" value="CAJ0608822.1"/>
    <property type="molecule type" value="Genomic_DNA"/>
</dbReference>
<dbReference type="PRINTS" id="PR00259">
    <property type="entry name" value="TMFOUR"/>
</dbReference>
<dbReference type="InterPro" id="IPR018499">
    <property type="entry name" value="Tetraspanin/Peripherin"/>
</dbReference>
<evidence type="ECO:0000256" key="1">
    <source>
        <dbReference type="ARBA" id="ARBA00004141"/>
    </source>
</evidence>
<keyword evidence="7" id="KW-1185">Reference proteome</keyword>
<reference evidence="6" key="1">
    <citation type="submission" date="2023-07" db="EMBL/GenBank/DDBJ databases">
        <authorList>
            <consortium name="CYATHOMIX"/>
        </authorList>
    </citation>
    <scope>NUCLEOTIDE SEQUENCE</scope>
    <source>
        <strain evidence="6">N/A</strain>
    </source>
</reference>
<dbReference type="PANTHER" id="PTHR19282:SF252">
    <property type="entry name" value="TETRASPANIN"/>
    <property type="match status" value="1"/>
</dbReference>
<comment type="caution">
    <text evidence="6">The sequence shown here is derived from an EMBL/GenBank/DDBJ whole genome shotgun (WGS) entry which is preliminary data.</text>
</comment>
<feature type="transmembrane region" description="Helical" evidence="5">
    <location>
        <begin position="55"/>
        <end position="78"/>
    </location>
</feature>
<proteinExistence type="predicted"/>
<evidence type="ECO:0000256" key="3">
    <source>
        <dbReference type="ARBA" id="ARBA00022989"/>
    </source>
</evidence>
<sequence>MTGRFDPRYGDHRAFEKQRVYSPVHERNEVNEEYRSRSYSLASSKEGSCLPWLKYGVFAANIVLMVVGSILLAMGVWLRTDSRFRNFLSERYRQVVEEAFWEAPTLYAFSYITIILGCCMIVVAFFGCCGVNAENRVVLIIYSMAVFLLLIATLSCGIYLLYKRDGIDVELSDALNYMVQHYYQGAGIIQESLDHLQTTFRCCGNAGCSDFRAFRQDPPRSCDIRCDGCHYRIWVALSIGFSITLVVFFAVIICQVLALVFALYLVFTQPSRVRVVYVQDAKPEPRLTREMLKRHDLPYGIRKDRQGNYY</sequence>